<evidence type="ECO:0000256" key="5">
    <source>
        <dbReference type="ARBA" id="ARBA00023239"/>
    </source>
</evidence>
<evidence type="ECO:0000259" key="7">
    <source>
        <dbReference type="SMART" id="SM00934"/>
    </source>
</evidence>
<keyword evidence="6" id="KW-0119">Carbohydrate metabolism</keyword>
<protein>
    <recommendedName>
        <fullName evidence="4">3-hexulose-6-phosphate synthase</fullName>
        <ecNumber evidence="4">4.1.2.43</ecNumber>
    </recommendedName>
</protein>
<dbReference type="SUPFAM" id="SSF51366">
    <property type="entry name" value="Ribulose-phoshate binding barrel"/>
    <property type="match status" value="1"/>
</dbReference>
<organism evidence="8 9">
    <name type="scientific">Muricomes intestini</name>
    <dbReference type="NCBI Taxonomy" id="1796634"/>
    <lineage>
        <taxon>Bacteria</taxon>
        <taxon>Bacillati</taxon>
        <taxon>Bacillota</taxon>
        <taxon>Clostridia</taxon>
        <taxon>Lachnospirales</taxon>
        <taxon>Lachnospiraceae</taxon>
        <taxon>Muricomes</taxon>
    </lineage>
</organism>
<dbReference type="CDD" id="cd04726">
    <property type="entry name" value="KGPDC_HPS"/>
    <property type="match status" value="1"/>
</dbReference>
<dbReference type="RefSeq" id="WP_132382185.1">
    <property type="nucleotide sequence ID" value="NZ_DAIUIE010000055.1"/>
</dbReference>
<evidence type="ECO:0000256" key="4">
    <source>
        <dbReference type="ARBA" id="ARBA00012890"/>
    </source>
</evidence>
<dbReference type="GO" id="GO:0019647">
    <property type="term" value="P:formaldehyde assimilation via ribulose monophosphate cycle"/>
    <property type="evidence" value="ECO:0007669"/>
    <property type="project" value="UniProtKB-UniPathway"/>
</dbReference>
<dbReference type="GO" id="GO:0033982">
    <property type="term" value="F:3-dehydro-L-gulonate-6-phosphate decarboxylase activity"/>
    <property type="evidence" value="ECO:0007669"/>
    <property type="project" value="TreeGrafter"/>
</dbReference>
<evidence type="ECO:0000313" key="9">
    <source>
        <dbReference type="Proteomes" id="UP000295726"/>
    </source>
</evidence>
<reference evidence="8 9" key="1">
    <citation type="submission" date="2019-03" db="EMBL/GenBank/DDBJ databases">
        <title>Genomic Encyclopedia of Type Strains, Phase IV (KMG-IV): sequencing the most valuable type-strain genomes for metagenomic binning, comparative biology and taxonomic classification.</title>
        <authorList>
            <person name="Goeker M."/>
        </authorList>
    </citation>
    <scope>NUCLEOTIDE SEQUENCE [LARGE SCALE GENOMIC DNA]</scope>
    <source>
        <strain evidence="8 9">DSM 29489</strain>
    </source>
</reference>
<dbReference type="SMART" id="SM00934">
    <property type="entry name" value="OMPdecase"/>
    <property type="match status" value="1"/>
</dbReference>
<evidence type="ECO:0000256" key="1">
    <source>
        <dbReference type="ARBA" id="ARBA00000718"/>
    </source>
</evidence>
<dbReference type="OrthoDB" id="43475at2"/>
<keyword evidence="9" id="KW-1185">Reference proteome</keyword>
<comment type="similarity">
    <text evidence="3">Belongs to the HPS/KGPDC family. HPS subfamily.</text>
</comment>
<dbReference type="AlphaFoldDB" id="A0A4V2URE9"/>
<evidence type="ECO:0000256" key="6">
    <source>
        <dbReference type="ARBA" id="ARBA00023277"/>
    </source>
</evidence>
<dbReference type="PANTHER" id="PTHR35039:SF3">
    <property type="entry name" value="3-KETO-L-GULONATE-6-PHOSPHATE DECARBOXYLASE SGBH-RELATED"/>
    <property type="match status" value="1"/>
</dbReference>
<comment type="catalytic activity">
    <reaction evidence="1">
        <text>D-ribulose 5-phosphate + formaldehyde = D-arabino-hex-3-ulose 6-phosphate</text>
        <dbReference type="Rhea" id="RHEA:25201"/>
        <dbReference type="ChEBI" id="CHEBI:16842"/>
        <dbReference type="ChEBI" id="CHEBI:58121"/>
        <dbReference type="ChEBI" id="CHEBI:58542"/>
        <dbReference type="EC" id="4.1.2.43"/>
    </reaction>
</comment>
<dbReference type="EC" id="4.1.2.43" evidence="4"/>
<dbReference type="Gene3D" id="3.20.20.70">
    <property type="entry name" value="Aldolase class I"/>
    <property type="match status" value="1"/>
</dbReference>
<name>A0A4V2URE9_9FIRM</name>
<dbReference type="NCBIfam" id="TIGR03128">
    <property type="entry name" value="RuMP_HxlA"/>
    <property type="match status" value="1"/>
</dbReference>
<evidence type="ECO:0000313" key="8">
    <source>
        <dbReference type="EMBL" id="TCS77432.1"/>
    </source>
</evidence>
<dbReference type="InterPro" id="IPR017553">
    <property type="entry name" value="3-hexulose-6-phosphate_synth"/>
</dbReference>
<dbReference type="EMBL" id="SLZZ01000017">
    <property type="protein sequence ID" value="TCS77432.1"/>
    <property type="molecule type" value="Genomic_DNA"/>
</dbReference>
<gene>
    <name evidence="8" type="ORF">EDD59_11739</name>
</gene>
<sequence length="211" mass="23092">MKLQLALDDLALDDALKLTEKVQDYIDIIEIGTPFVYQEGMRAVKTFKERFPEKEILADMKIMDAGYYESEEALKVGADYVTVLGVTDNLTIKGCIDAAEKYGKEIVVDMICAPDLPRRIRELENLGAHSLAVHVGTDQQAAGRKPIDDLRVMAEHCKAAKISVAGGISADTTPEYAALKPEVLIVGSGITHAKNPVKAAKEIKKSMEECK</sequence>
<proteinExistence type="inferred from homology"/>
<evidence type="ECO:0000256" key="3">
    <source>
        <dbReference type="ARBA" id="ARBA00006350"/>
    </source>
</evidence>
<dbReference type="GO" id="GO:0043801">
    <property type="term" value="F:hexulose-6-phosphate synthase activity"/>
    <property type="evidence" value="ECO:0007669"/>
    <property type="project" value="UniProtKB-EC"/>
</dbReference>
<dbReference type="GO" id="GO:0004590">
    <property type="term" value="F:orotidine-5'-phosphate decarboxylase activity"/>
    <property type="evidence" value="ECO:0007669"/>
    <property type="project" value="InterPro"/>
</dbReference>
<dbReference type="InterPro" id="IPR001754">
    <property type="entry name" value="OMPdeCOase_dom"/>
</dbReference>
<keyword evidence="5" id="KW-0456">Lyase</keyword>
<dbReference type="InterPro" id="IPR041710">
    <property type="entry name" value="HPS/KGPDC"/>
</dbReference>
<dbReference type="Pfam" id="PF00215">
    <property type="entry name" value="OMPdecase"/>
    <property type="match status" value="1"/>
</dbReference>
<comment type="pathway">
    <text evidence="2">One-carbon metabolism; formaldehyde assimilation via RuMP pathway; D-fructose 6-phosphate from D-ribulose 5-phosphate and formaldehyde: step 1/2.</text>
</comment>
<dbReference type="FunFam" id="3.20.20.70:FF:000022">
    <property type="entry name" value="3-keto-L-gulonate-6-phosphate decarboxylase UlaD"/>
    <property type="match status" value="1"/>
</dbReference>
<comment type="caution">
    <text evidence="8">The sequence shown here is derived from an EMBL/GenBank/DDBJ whole genome shotgun (WGS) entry which is preliminary data.</text>
</comment>
<feature type="domain" description="Orotidine 5'-phosphate decarboxylase" evidence="7">
    <location>
        <begin position="2"/>
        <end position="203"/>
    </location>
</feature>
<accession>A0A4V2URE9</accession>
<dbReference type="InterPro" id="IPR011060">
    <property type="entry name" value="RibuloseP-bd_barrel"/>
</dbReference>
<dbReference type="Proteomes" id="UP000295726">
    <property type="component" value="Unassembled WGS sequence"/>
</dbReference>
<dbReference type="GO" id="GO:0006207">
    <property type="term" value="P:'de novo' pyrimidine nucleobase biosynthetic process"/>
    <property type="evidence" value="ECO:0007669"/>
    <property type="project" value="InterPro"/>
</dbReference>
<dbReference type="GO" id="GO:0019854">
    <property type="term" value="P:L-ascorbic acid catabolic process"/>
    <property type="evidence" value="ECO:0007669"/>
    <property type="project" value="TreeGrafter"/>
</dbReference>
<dbReference type="UniPathway" id="UPA00294">
    <property type="reaction ID" value="UER00434"/>
</dbReference>
<dbReference type="PANTHER" id="PTHR35039">
    <property type="entry name" value="3-KETO-L-GULONATE-6-PHOSPHATE DECARBOXYLASE SGBH-RELATED"/>
    <property type="match status" value="1"/>
</dbReference>
<dbReference type="InterPro" id="IPR013785">
    <property type="entry name" value="Aldolase_TIM"/>
</dbReference>
<evidence type="ECO:0000256" key="2">
    <source>
        <dbReference type="ARBA" id="ARBA00005014"/>
    </source>
</evidence>